<evidence type="ECO:0000259" key="2">
    <source>
        <dbReference type="PROSITE" id="PS51352"/>
    </source>
</evidence>
<dbReference type="SUPFAM" id="SSF52833">
    <property type="entry name" value="Thioredoxin-like"/>
    <property type="match status" value="1"/>
</dbReference>
<dbReference type="PANTHER" id="PTHR42852">
    <property type="entry name" value="THIOL:DISULFIDE INTERCHANGE PROTEIN DSBE"/>
    <property type="match status" value="1"/>
</dbReference>
<keyword evidence="1" id="KW-0812">Transmembrane</keyword>
<dbReference type="InterPro" id="IPR000866">
    <property type="entry name" value="AhpC/TSA"/>
</dbReference>
<organism evidence="3 4">
    <name type="scientific">Catenovulum sediminis</name>
    <dbReference type="NCBI Taxonomy" id="1740262"/>
    <lineage>
        <taxon>Bacteria</taxon>
        <taxon>Pseudomonadati</taxon>
        <taxon>Pseudomonadota</taxon>
        <taxon>Gammaproteobacteria</taxon>
        <taxon>Alteromonadales</taxon>
        <taxon>Alteromonadaceae</taxon>
        <taxon>Catenovulum</taxon>
    </lineage>
</organism>
<proteinExistence type="predicted"/>
<dbReference type="EMBL" id="JBELOE010000280">
    <property type="protein sequence ID" value="MER2494005.1"/>
    <property type="molecule type" value="Genomic_DNA"/>
</dbReference>
<dbReference type="PROSITE" id="PS51352">
    <property type="entry name" value="THIOREDOXIN_2"/>
    <property type="match status" value="1"/>
</dbReference>
<dbReference type="InterPro" id="IPR036249">
    <property type="entry name" value="Thioredoxin-like_sf"/>
</dbReference>
<dbReference type="Pfam" id="PF00578">
    <property type="entry name" value="AhpC-TSA"/>
    <property type="match status" value="1"/>
</dbReference>
<keyword evidence="1" id="KW-0472">Membrane</keyword>
<name>A0ABV1RM51_9ALTE</name>
<gene>
    <name evidence="3" type="ORF">ABS311_19190</name>
</gene>
<protein>
    <submittedName>
        <fullName evidence="3">Thioredoxin-like domain-containing protein</fullName>
    </submittedName>
</protein>
<dbReference type="InterPro" id="IPR050553">
    <property type="entry name" value="Thioredoxin_ResA/DsbE_sf"/>
</dbReference>
<accession>A0ABV1RM51</accession>
<dbReference type="RefSeq" id="WP_350403029.1">
    <property type="nucleotide sequence ID" value="NZ_JBELOE010000280.1"/>
</dbReference>
<evidence type="ECO:0000313" key="4">
    <source>
        <dbReference type="Proteomes" id="UP001467690"/>
    </source>
</evidence>
<dbReference type="InterPro" id="IPR013766">
    <property type="entry name" value="Thioredoxin_domain"/>
</dbReference>
<feature type="transmembrane region" description="Helical" evidence="1">
    <location>
        <begin position="6"/>
        <end position="23"/>
    </location>
</feature>
<comment type="caution">
    <text evidence="3">The sequence shown here is derived from an EMBL/GenBank/DDBJ whole genome shotgun (WGS) entry which is preliminary data.</text>
</comment>
<sequence>MTIKKIVKWSAELIILILFVWLFSEFQTRNMLSGEKALPNKPLELVNLDTHQIVPVDLYQHNKKTLIYFFAPWCNVCHLSIENLDTLYLEHQASLNIVLIALSYQSSTEVEAFVKQHDLNVPVYLGNEVIRAQFKITGFPSYYVVDQVGQITYASVGFTSETGMKLRTWL</sequence>
<reference evidence="3 4" key="1">
    <citation type="submission" date="2024-06" db="EMBL/GenBank/DDBJ databases">
        <authorList>
            <person name="Chen R.Y."/>
        </authorList>
    </citation>
    <scope>NUCLEOTIDE SEQUENCE [LARGE SCALE GENOMIC DNA]</scope>
    <source>
        <strain evidence="3 4">D2</strain>
    </source>
</reference>
<evidence type="ECO:0000256" key="1">
    <source>
        <dbReference type="SAM" id="Phobius"/>
    </source>
</evidence>
<evidence type="ECO:0000313" key="3">
    <source>
        <dbReference type="EMBL" id="MER2494005.1"/>
    </source>
</evidence>
<dbReference type="PANTHER" id="PTHR42852:SF17">
    <property type="entry name" value="THIOREDOXIN-LIKE PROTEIN HI_1115"/>
    <property type="match status" value="1"/>
</dbReference>
<keyword evidence="1" id="KW-1133">Transmembrane helix</keyword>
<keyword evidence="4" id="KW-1185">Reference proteome</keyword>
<dbReference type="Gene3D" id="3.40.30.10">
    <property type="entry name" value="Glutaredoxin"/>
    <property type="match status" value="1"/>
</dbReference>
<feature type="domain" description="Thioredoxin" evidence="2">
    <location>
        <begin position="32"/>
        <end position="170"/>
    </location>
</feature>
<dbReference type="Proteomes" id="UP001467690">
    <property type="component" value="Unassembled WGS sequence"/>
</dbReference>